<reference evidence="1 4" key="2">
    <citation type="submission" date="2018-05" db="EMBL/GenBank/DDBJ databases">
        <title>Genomic Encyclopedia of Type Strains, Phase IV (KMG-V): Genome sequencing to study the core and pangenomes of soil and plant-associated prokaryotes.</title>
        <authorList>
            <person name="Whitman W."/>
        </authorList>
    </citation>
    <scope>NUCLEOTIDE SEQUENCE [LARGE SCALE GENOMIC DNA]</scope>
    <source>
        <strain evidence="1 4">SIr-6563</strain>
    </source>
</reference>
<evidence type="ECO:0000313" key="4">
    <source>
        <dbReference type="Proteomes" id="UP000247515"/>
    </source>
</evidence>
<keyword evidence="4" id="KW-1185">Reference proteome</keyword>
<reference evidence="2 3" key="1">
    <citation type="submission" date="2016-10" db="EMBL/GenBank/DDBJ databases">
        <authorList>
            <person name="Varghese N."/>
            <person name="Submissions S."/>
        </authorList>
    </citation>
    <scope>NUCLEOTIDE SEQUENCE [LARGE SCALE GENOMIC DNA]</scope>
    <source>
        <strain evidence="2 3">LMG 22274</strain>
    </source>
</reference>
<name>A0AAQ1GHC3_9BURK</name>
<gene>
    <name evidence="1" type="ORF">C7400_114122</name>
    <name evidence="2" type="ORF">SAMN05216550_110109</name>
</gene>
<dbReference type="Proteomes" id="UP000247515">
    <property type="component" value="Unassembled WGS sequence"/>
</dbReference>
<dbReference type="EMBL" id="QJJV01000014">
    <property type="protein sequence ID" value="PXX13865.1"/>
    <property type="molecule type" value="Genomic_DNA"/>
</dbReference>
<dbReference type="Proteomes" id="UP000183529">
    <property type="component" value="Unassembled WGS sequence"/>
</dbReference>
<evidence type="ECO:0000313" key="3">
    <source>
        <dbReference type="Proteomes" id="UP000183529"/>
    </source>
</evidence>
<dbReference type="AlphaFoldDB" id="A0AAQ1GHC3"/>
<proteinExistence type="predicted"/>
<protein>
    <submittedName>
        <fullName evidence="2">Uncharacterized protein</fullName>
    </submittedName>
</protein>
<sequence>MKTNLGAASPHLPARTVRRARTLISLTALTAAAAGVVLMSGCTLDPPGPSPIYSRLPADQAGATATVAPQQQAAPALTPEQLQRYDAIDQQALAESNRAANAEAAAQAWSRAYTPPVNVYGSYYSGGWGGGWGTGIGYGYPGWGWGW</sequence>
<evidence type="ECO:0000313" key="1">
    <source>
        <dbReference type="EMBL" id="PXX13865.1"/>
    </source>
</evidence>
<dbReference type="RefSeq" id="WP_074984427.1">
    <property type="nucleotide sequence ID" value="NZ_CADFGN010000010.1"/>
</dbReference>
<organism evidence="2 3">
    <name type="scientific">Paraburkholderia tropica</name>
    <dbReference type="NCBI Taxonomy" id="92647"/>
    <lineage>
        <taxon>Bacteria</taxon>
        <taxon>Pseudomonadati</taxon>
        <taxon>Pseudomonadota</taxon>
        <taxon>Betaproteobacteria</taxon>
        <taxon>Burkholderiales</taxon>
        <taxon>Burkholderiaceae</taxon>
        <taxon>Paraburkholderia</taxon>
    </lineage>
</organism>
<comment type="caution">
    <text evidence="2">The sequence shown here is derived from an EMBL/GenBank/DDBJ whole genome shotgun (WGS) entry which is preliminary data.</text>
</comment>
<dbReference type="EMBL" id="FNZM01000010">
    <property type="protein sequence ID" value="SEJ89912.1"/>
    <property type="molecule type" value="Genomic_DNA"/>
</dbReference>
<accession>A0AAQ1GHC3</accession>
<evidence type="ECO:0000313" key="2">
    <source>
        <dbReference type="EMBL" id="SEJ89912.1"/>
    </source>
</evidence>